<protein>
    <submittedName>
        <fullName evidence="2">Uncharacterized protein</fullName>
    </submittedName>
</protein>
<keyword evidence="1" id="KW-0472">Membrane</keyword>
<keyword evidence="3" id="KW-1185">Reference proteome</keyword>
<dbReference type="RefSeq" id="WP_179750104.1">
    <property type="nucleotide sequence ID" value="NZ_JACCBU010000001.1"/>
</dbReference>
<evidence type="ECO:0000313" key="2">
    <source>
        <dbReference type="EMBL" id="NYE70548.1"/>
    </source>
</evidence>
<sequence length="273" mass="28952">MKRLPGRTIKISSWGVAQGKSSRLYALRVPESAGAASFLTIWASVKVASEGRKPMAKQRGLRGCALAGVVVLLIAGSVAPTAADPEPEPTPSDGLVVQEYKEGEPGPSTVALAQQKGIPIEEAVKRYEWQTPFSQAVSAVEEAMPDAYASSEITGHFTASVKFAGDVPAGAAEYFKAIPEHVDVELIGGAARALVPLRAEMEALFHKVNKDPGVEQALGWVDTDIGVIRIKVKLRVSTKSAQSDLRAKVAAYKADGSRTPVDLTFTDKSLGRT</sequence>
<comment type="caution">
    <text evidence="2">The sequence shown here is derived from an EMBL/GenBank/DDBJ whole genome shotgun (WGS) entry which is preliminary data.</text>
</comment>
<proteinExistence type="predicted"/>
<evidence type="ECO:0000313" key="3">
    <source>
        <dbReference type="Proteomes" id="UP000569914"/>
    </source>
</evidence>
<gene>
    <name evidence="2" type="ORF">BKA15_001877</name>
</gene>
<keyword evidence="1" id="KW-1133">Transmembrane helix</keyword>
<dbReference type="Proteomes" id="UP000569914">
    <property type="component" value="Unassembled WGS sequence"/>
</dbReference>
<dbReference type="EMBL" id="JACCBU010000001">
    <property type="protein sequence ID" value="NYE70548.1"/>
    <property type="molecule type" value="Genomic_DNA"/>
</dbReference>
<organism evidence="2 3">
    <name type="scientific">Microlunatus parietis</name>
    <dbReference type="NCBI Taxonomy" id="682979"/>
    <lineage>
        <taxon>Bacteria</taxon>
        <taxon>Bacillati</taxon>
        <taxon>Actinomycetota</taxon>
        <taxon>Actinomycetes</taxon>
        <taxon>Propionibacteriales</taxon>
        <taxon>Propionibacteriaceae</taxon>
        <taxon>Microlunatus</taxon>
    </lineage>
</organism>
<reference evidence="2 3" key="1">
    <citation type="submission" date="2020-07" db="EMBL/GenBank/DDBJ databases">
        <title>Sequencing the genomes of 1000 actinobacteria strains.</title>
        <authorList>
            <person name="Klenk H.-P."/>
        </authorList>
    </citation>
    <scope>NUCLEOTIDE SEQUENCE [LARGE SCALE GENOMIC DNA]</scope>
    <source>
        <strain evidence="2 3">DSM 22083</strain>
    </source>
</reference>
<evidence type="ECO:0000256" key="1">
    <source>
        <dbReference type="SAM" id="Phobius"/>
    </source>
</evidence>
<name>A0A7Y9I5A7_9ACTN</name>
<feature type="transmembrane region" description="Helical" evidence="1">
    <location>
        <begin position="60"/>
        <end position="79"/>
    </location>
</feature>
<dbReference type="AlphaFoldDB" id="A0A7Y9I5A7"/>
<accession>A0A7Y9I5A7</accession>
<keyword evidence="1" id="KW-0812">Transmembrane</keyword>